<feature type="domain" description="Low molecular weight antigen MTB12-like C-terminal" evidence="4">
    <location>
        <begin position="191"/>
        <end position="256"/>
    </location>
</feature>
<protein>
    <submittedName>
        <fullName evidence="5">Low molecular weight antigen MTB12 domain protein</fullName>
    </submittedName>
</protein>
<evidence type="ECO:0000313" key="5">
    <source>
        <dbReference type="EMBL" id="EUA33363.1"/>
    </source>
</evidence>
<evidence type="ECO:0000259" key="4">
    <source>
        <dbReference type="Pfam" id="PF26580"/>
    </source>
</evidence>
<evidence type="ECO:0000256" key="1">
    <source>
        <dbReference type="ARBA" id="ARBA00022729"/>
    </source>
</evidence>
<feature type="compositionally biased region" description="Pro residues" evidence="3">
    <location>
        <begin position="256"/>
        <end position="265"/>
    </location>
</feature>
<evidence type="ECO:0000256" key="2">
    <source>
        <dbReference type="ARBA" id="ARBA00093774"/>
    </source>
</evidence>
<gene>
    <name evidence="5" type="ORF">I553_7773</name>
</gene>
<feature type="region of interest" description="Disordered" evidence="3">
    <location>
        <begin position="35"/>
        <end position="57"/>
    </location>
</feature>
<dbReference type="InterPro" id="IPR058644">
    <property type="entry name" value="Mtb12-like_C"/>
</dbReference>
<dbReference type="EMBL" id="JAOB01000047">
    <property type="protein sequence ID" value="EUA33363.1"/>
    <property type="molecule type" value="Genomic_DNA"/>
</dbReference>
<sequence length="294" mass="31203">MVAEISQLFGAGQVRCRRRVQRQWCADGHGLRLGRDRVGDGSQARGGGGDRSYGRHTGGERFHGHGCPFSLVVHVGVIVPVWCSAPADPMRRVSRIWRYRPPTRAAHVTQTARKTTQVSALTTTTARQRDPAQTRTTMPVKQFVTGVTAMAAIGTAAAGLTFLAATTSPVNPAVQPVVFGTPMPQDQTANLPSADQLSSLLNSLANPNVSFASKSSLVEGGISPVEAHAADHALQKAAKRGQLPLSFSISNIQPAGPAPPPPMWPSPVRNSRPRSPRTSCSSIRATGCCPAVRR</sequence>
<proteinExistence type="inferred from homology"/>
<organism evidence="5">
    <name type="scientific">Mycobacterium xenopi 4042</name>
    <dbReference type="NCBI Taxonomy" id="1299334"/>
    <lineage>
        <taxon>Bacteria</taxon>
        <taxon>Bacillati</taxon>
        <taxon>Actinomycetota</taxon>
        <taxon>Actinomycetes</taxon>
        <taxon>Mycobacteriales</taxon>
        <taxon>Mycobacteriaceae</taxon>
        <taxon>Mycobacterium</taxon>
    </lineage>
</organism>
<comment type="caution">
    <text evidence="5">The sequence shown here is derived from an EMBL/GenBank/DDBJ whole genome shotgun (WGS) entry which is preliminary data.</text>
</comment>
<dbReference type="AlphaFoldDB" id="X8AQR7"/>
<name>X8AQR7_MYCXE</name>
<accession>X8AQR7</accession>
<keyword evidence="1" id="KW-0732">Signal</keyword>
<dbReference type="PATRIC" id="fig|1299334.3.peg.5148"/>
<comment type="similarity">
    <text evidence="2">Belongs to the MTB12 family.</text>
</comment>
<dbReference type="Pfam" id="PF26580">
    <property type="entry name" value="Mtb12_C"/>
    <property type="match status" value="1"/>
</dbReference>
<feature type="region of interest" description="Disordered" evidence="3">
    <location>
        <begin position="249"/>
        <end position="282"/>
    </location>
</feature>
<evidence type="ECO:0000256" key="3">
    <source>
        <dbReference type="SAM" id="MobiDB-lite"/>
    </source>
</evidence>
<reference evidence="5" key="1">
    <citation type="submission" date="2014-01" db="EMBL/GenBank/DDBJ databases">
        <authorList>
            <person name="Brown-Elliot B."/>
            <person name="Wallace R."/>
            <person name="Lenaerts A."/>
            <person name="Ordway D."/>
            <person name="DeGroote M.A."/>
            <person name="Parker T."/>
            <person name="Sizemore C."/>
            <person name="Tallon L.J."/>
            <person name="Sadzewicz L.K."/>
            <person name="Sengamalay N."/>
            <person name="Fraser C.M."/>
            <person name="Hine E."/>
            <person name="Shefchek K.A."/>
            <person name="Das S.P."/>
            <person name="Tettelin H."/>
        </authorList>
    </citation>
    <scope>NUCLEOTIDE SEQUENCE [LARGE SCALE GENOMIC DNA]</scope>
    <source>
        <strain evidence="5">4042</strain>
    </source>
</reference>